<dbReference type="FunFam" id="2.10.90.10:FF:000017">
    <property type="entry name" value="Platelet derived growth factor subunit A"/>
    <property type="match status" value="1"/>
</dbReference>
<evidence type="ECO:0000313" key="17">
    <source>
        <dbReference type="Proteomes" id="UP000694428"/>
    </source>
</evidence>
<evidence type="ECO:0000259" key="15">
    <source>
        <dbReference type="PROSITE" id="PS50278"/>
    </source>
</evidence>
<feature type="region of interest" description="Disordered" evidence="14">
    <location>
        <begin position="1"/>
        <end position="75"/>
    </location>
</feature>
<protein>
    <recommendedName>
        <fullName evidence="10">Platelet-derived growth factor subunit A</fullName>
    </recommendedName>
    <alternativeName>
        <fullName evidence="12">Platelet-derived growth factor A chain</fullName>
    </alternativeName>
    <alternativeName>
        <fullName evidence="11">Platelet-derived growth factor alpha polypeptide</fullName>
    </alternativeName>
</protein>
<evidence type="ECO:0000256" key="5">
    <source>
        <dbReference type="ARBA" id="ARBA00022729"/>
    </source>
</evidence>
<evidence type="ECO:0000256" key="4">
    <source>
        <dbReference type="ARBA" id="ARBA00022525"/>
    </source>
</evidence>
<feature type="region of interest" description="Disordered" evidence="14">
    <location>
        <begin position="139"/>
        <end position="210"/>
    </location>
</feature>
<evidence type="ECO:0000256" key="3">
    <source>
        <dbReference type="ARBA" id="ARBA00022473"/>
    </source>
</evidence>
<evidence type="ECO:0000256" key="8">
    <source>
        <dbReference type="ARBA" id="ARBA00023180"/>
    </source>
</evidence>
<keyword evidence="3" id="KW-0217">Developmental protein</keyword>
<evidence type="ECO:0000256" key="2">
    <source>
        <dbReference type="ARBA" id="ARBA00006686"/>
    </source>
</evidence>
<evidence type="ECO:0000256" key="9">
    <source>
        <dbReference type="ARBA" id="ARBA00023246"/>
    </source>
</evidence>
<keyword evidence="17" id="KW-1185">Reference proteome</keyword>
<sequence length="448" mass="48941">RDSRPPGTNGLRLFANRAGAEPPGSGRPRGAQRSAQPPRHRQRCGNGTSGVRARVGCGHRAERSPGGEARGGAARRPGLRYRCLQAGGARRSALRGGSNFPRPRGCGSPPRSGRAGAAANFQPVRANFGRRLCGWAASGGGGLGEKRRGSGGHRARQPGAQPRRGAWLSRGAAPWVRSGGRRSRGRIFPPLGPNTPRGAPRPLGNPVPIPRPRSAARDCALTRGVCVCVSLKEAEIPQELIERLAHSEIHSIRDLQRLLEIDSVGYDDVPETNLRSYSVHSAKHVQENRPVPIRRKRSIEEAIPAVCKTRTVIYEIPRSQIDPTSANFLIWPPCVEVKRCTGCCNTSSVKCQPSRIHHRSVKVAKVEYVRKKPKLKEVLVRLEEHMECTCTSTNTNSDYREEETGETEAWRRDCARSHSKAMAEPGIGLRSECSSSALNHTTIFPFQE</sequence>
<evidence type="ECO:0000256" key="6">
    <source>
        <dbReference type="ARBA" id="ARBA00023030"/>
    </source>
</evidence>
<proteinExistence type="inferred from homology"/>
<feature type="region of interest" description="Disordered" evidence="14">
    <location>
        <begin position="88"/>
        <end position="116"/>
    </location>
</feature>
<name>A0A8C9L6K8_PAVCR</name>
<dbReference type="SMART" id="SM00141">
    <property type="entry name" value="PDGF"/>
    <property type="match status" value="1"/>
</dbReference>
<dbReference type="GO" id="GO:0008083">
    <property type="term" value="F:growth factor activity"/>
    <property type="evidence" value="ECO:0007669"/>
    <property type="project" value="UniProtKB-KW"/>
</dbReference>
<dbReference type="GO" id="GO:0016020">
    <property type="term" value="C:membrane"/>
    <property type="evidence" value="ECO:0007669"/>
    <property type="project" value="InterPro"/>
</dbReference>
<dbReference type="CDD" id="cd00135">
    <property type="entry name" value="PDGF"/>
    <property type="match status" value="1"/>
</dbReference>
<dbReference type="Gene3D" id="2.10.90.10">
    <property type="entry name" value="Cystine-knot cytokines"/>
    <property type="match status" value="1"/>
</dbReference>
<reference evidence="16" key="2">
    <citation type="submission" date="2025-09" db="UniProtKB">
        <authorList>
            <consortium name="Ensembl"/>
        </authorList>
    </citation>
    <scope>IDENTIFICATION</scope>
</reference>
<dbReference type="Proteomes" id="UP000694428">
    <property type="component" value="Unplaced"/>
</dbReference>
<keyword evidence="7" id="KW-1015">Disulfide bond</keyword>
<dbReference type="PROSITE" id="PS00249">
    <property type="entry name" value="PDGF_1"/>
    <property type="match status" value="1"/>
</dbReference>
<keyword evidence="8" id="KW-0325">Glycoprotein</keyword>
<dbReference type="PROSITE" id="PS50278">
    <property type="entry name" value="PDGF_2"/>
    <property type="match status" value="1"/>
</dbReference>
<dbReference type="InterPro" id="IPR000072">
    <property type="entry name" value="PDGF/VEGF_dom"/>
</dbReference>
<dbReference type="PANTHER" id="PTHR11633:SF3">
    <property type="entry name" value="PLATELET-DERIVED GROWTH FACTOR SUBUNIT A"/>
    <property type="match status" value="1"/>
</dbReference>
<dbReference type="Ensembl" id="ENSPSTT00000005258.1">
    <property type="protein sequence ID" value="ENSPSTP00000005001.1"/>
    <property type="gene ID" value="ENSPSTG00000003575.1"/>
</dbReference>
<evidence type="ECO:0000256" key="14">
    <source>
        <dbReference type="SAM" id="MobiDB-lite"/>
    </source>
</evidence>
<accession>A0A8C9L6K8</accession>
<keyword evidence="4" id="KW-0964">Secreted</keyword>
<dbReference type="InterPro" id="IPR029034">
    <property type="entry name" value="Cystine-knot_cytokine"/>
</dbReference>
<organism evidence="16 17">
    <name type="scientific">Pavo cristatus</name>
    <name type="common">Indian peafowl</name>
    <name type="synonym">Blue peafowl</name>
    <dbReference type="NCBI Taxonomy" id="9049"/>
    <lineage>
        <taxon>Eukaryota</taxon>
        <taxon>Metazoa</taxon>
        <taxon>Chordata</taxon>
        <taxon>Craniata</taxon>
        <taxon>Vertebrata</taxon>
        <taxon>Euteleostomi</taxon>
        <taxon>Archelosauria</taxon>
        <taxon>Archosauria</taxon>
        <taxon>Dinosauria</taxon>
        <taxon>Saurischia</taxon>
        <taxon>Theropoda</taxon>
        <taxon>Coelurosauria</taxon>
        <taxon>Aves</taxon>
        <taxon>Neognathae</taxon>
        <taxon>Galloanserae</taxon>
        <taxon>Galliformes</taxon>
        <taxon>Phasianidae</taxon>
        <taxon>Phasianinae</taxon>
        <taxon>Pavo</taxon>
    </lineage>
</organism>
<comment type="similarity">
    <text evidence="2 13">Belongs to the PDGF/VEGF growth factor family.</text>
</comment>
<dbReference type="AlphaFoldDB" id="A0A8C9L6K8"/>
<dbReference type="GO" id="GO:0051781">
    <property type="term" value="P:positive regulation of cell division"/>
    <property type="evidence" value="ECO:0007669"/>
    <property type="project" value="UniProtKB-KW"/>
</dbReference>
<dbReference type="PANTHER" id="PTHR11633">
    <property type="entry name" value="PLATELET-DERIVED GROWTH FACTOR"/>
    <property type="match status" value="1"/>
</dbReference>
<evidence type="ECO:0000256" key="13">
    <source>
        <dbReference type="RuleBase" id="RU003818"/>
    </source>
</evidence>
<dbReference type="Pfam" id="PF04692">
    <property type="entry name" value="PDGF_N"/>
    <property type="match status" value="1"/>
</dbReference>
<dbReference type="GO" id="GO:0051897">
    <property type="term" value="P:positive regulation of phosphatidylinositol 3-kinase/protein kinase B signal transduction"/>
    <property type="evidence" value="ECO:0007669"/>
    <property type="project" value="TreeGrafter"/>
</dbReference>
<reference evidence="16" key="1">
    <citation type="submission" date="2025-08" db="UniProtKB">
        <authorList>
            <consortium name="Ensembl"/>
        </authorList>
    </citation>
    <scope>IDENTIFICATION</scope>
</reference>
<evidence type="ECO:0000256" key="12">
    <source>
        <dbReference type="ARBA" id="ARBA00042479"/>
    </source>
</evidence>
<feature type="compositionally biased region" description="Low complexity" evidence="14">
    <location>
        <begin position="66"/>
        <end position="75"/>
    </location>
</feature>
<dbReference type="GO" id="GO:0070374">
    <property type="term" value="P:positive regulation of ERK1 and ERK2 cascade"/>
    <property type="evidence" value="ECO:0007669"/>
    <property type="project" value="TreeGrafter"/>
</dbReference>
<keyword evidence="6 13" id="KW-0339">Growth factor</keyword>
<evidence type="ECO:0000313" key="16">
    <source>
        <dbReference type="Ensembl" id="ENSPSTP00000005001.1"/>
    </source>
</evidence>
<evidence type="ECO:0000256" key="1">
    <source>
        <dbReference type="ARBA" id="ARBA00004613"/>
    </source>
</evidence>
<dbReference type="InterPro" id="IPR006782">
    <property type="entry name" value="PDGF_N"/>
</dbReference>
<evidence type="ECO:0000256" key="11">
    <source>
        <dbReference type="ARBA" id="ARBA00041285"/>
    </source>
</evidence>
<dbReference type="SUPFAM" id="SSF57501">
    <property type="entry name" value="Cystine-knot cytokines"/>
    <property type="match status" value="1"/>
</dbReference>
<dbReference type="GO" id="GO:0030335">
    <property type="term" value="P:positive regulation of cell migration"/>
    <property type="evidence" value="ECO:0007669"/>
    <property type="project" value="TreeGrafter"/>
</dbReference>
<dbReference type="GO" id="GO:0008284">
    <property type="term" value="P:positive regulation of cell population proliferation"/>
    <property type="evidence" value="ECO:0007669"/>
    <property type="project" value="TreeGrafter"/>
</dbReference>
<keyword evidence="9" id="KW-0497">Mitogen</keyword>
<feature type="domain" description="Platelet-derived growth factor (PDGF) family profile" evidence="15">
    <location>
        <begin position="294"/>
        <end position="395"/>
    </location>
</feature>
<dbReference type="GO" id="GO:0048008">
    <property type="term" value="P:platelet-derived growth factor receptor signaling pathway"/>
    <property type="evidence" value="ECO:0007669"/>
    <property type="project" value="TreeGrafter"/>
</dbReference>
<dbReference type="Pfam" id="PF00341">
    <property type="entry name" value="PDGF"/>
    <property type="match status" value="1"/>
</dbReference>
<dbReference type="GO" id="GO:0005615">
    <property type="term" value="C:extracellular space"/>
    <property type="evidence" value="ECO:0007669"/>
    <property type="project" value="TreeGrafter"/>
</dbReference>
<evidence type="ECO:0000256" key="7">
    <source>
        <dbReference type="ARBA" id="ARBA00023157"/>
    </source>
</evidence>
<dbReference type="InterPro" id="IPR023581">
    <property type="entry name" value="PD_growth_factor_CS"/>
</dbReference>
<dbReference type="GO" id="GO:0005161">
    <property type="term" value="F:platelet-derived growth factor receptor binding"/>
    <property type="evidence" value="ECO:0007669"/>
    <property type="project" value="TreeGrafter"/>
</dbReference>
<evidence type="ECO:0000256" key="10">
    <source>
        <dbReference type="ARBA" id="ARBA00040278"/>
    </source>
</evidence>
<comment type="subcellular location">
    <subcellularLocation>
        <location evidence="1">Secreted</location>
    </subcellularLocation>
</comment>
<keyword evidence="5" id="KW-0732">Signal</keyword>